<dbReference type="InterPro" id="IPR031325">
    <property type="entry name" value="RHS_repeat"/>
</dbReference>
<evidence type="ECO:0000259" key="3">
    <source>
        <dbReference type="Pfam" id="PF20148"/>
    </source>
</evidence>
<sequence>MKKSLLSLAGLLFSLNLHAADCLDATVDTQLCETKEVLYVTGEALTVGQKATELGSPVEIYEYLRNNAEYALYHGSRSNSLNSVLSLRGNDVDLASSLIAMLRSQGIKARYTVGDIKLKKSQLANWLGVINNDLAVSIMRDQGVQNINDTDPVDVVFQHVWVEALVDYDNYRAGNNSSSSIACVTAGGSCKWVSLDASYKQKKYKNTYRMLLRDLNFDYDAYYNAENPTSANFKAGLKNKNPLEIFEEQALVFLRANHPGVTLEDVLDSGEVIKDESGVLPASLPYDVVGAVTRYDSIADYDAANTVDWTKYLTSTMQLPGCTAIGLPTYRVSLAELSTKKLTLTMFQNGTTKIFAHRLDGVQVGSSISAGGTITFICGGVSTVIQIGTPMDVELTVDIAPADAPVKVNYSNLTFGGYYLIASGGETSNWTQVKRAYEKLLAANDEFQIVVDNAGAIGPAGSAYVDENGDGVADSGDTLLLNHLAAQDALTGGLLHVAESVYYTRMREESQRYSRLKGIISPVAAYLGVVSTTFEVEYLDNVPFAVTPGGLLIDLKGLRINGSWEIDQPEVYSNETFKFLGHIGSSLEHEIWQEITGYDAISTMRGIQLAMASGEQLLDVNYNANVTPVTNTFPSAISSLGFSIGAEPAGFKRNQRSLFGKKLVTWSYNGAVANESFDMVFPDASSLQATDLRASWVNYNSANGLDAYVGSIDGLENQLIALQPSEGQLKTGVVRNVSGFTGITVINALVQSGSPAGFNLDSFTQLNGDTWQFVLSETSQHADGVYALTIEFVTSTLGVGTFIAQVDVSDDVTMTCNGTSFTAAPTPLLTNLQGCFDTTISQSNLTQFVDFVDINKGFNPSTHAYRANTIGINEYDTAFMKTLRSDMYFLLEAPTVWQQYQMPTRFSQGPNYLFNVYIKNTFSDPDIASSTYAIVNHSNRLVAGGGYVTAEDTVEPATSAEFNNEVFNNFNLVSVTNNDVVRTPSTVDPVSTVTGNMYHDETDIVISGRGLNYALTRTYNSDQTTTPNATNTPLSKGWTHSYNMRLIANDYGQNPNFTAAQAPENSNGTTSSITYIDERGGEANYLVDDVAATYAVTPPHMNFDSLQLDTPAVGQYTLTFRNGTQYIFSGGDLKIPGNTARLAQIQDAYGNELNFAYTGNNLTRITDNTGISGRTGLTLSYYTSGVNLNSINTITDWTGRVWRYTYNALGQLVGVVNPLGDSMAYTYDAGTDLLKDIIKPQDRGGVKNSMTFGYYENDQAYNYIDQLGNEESLTYDLFRKRTRITNPRGYITEHYYDTNGALIKLVEPDKAIKLFENNEDGLRYLKRDALGNTTTYSYNNARTLTGAATDTYGQVTREQDALGNTIDYTYGIYDQITDAKDKNNIRTLSEYYTTTDAATGALAGKLRRVVMPQATVNGVAQSNAVLAQYQYYADGTIKRIEELIDPATPTRKRIADITYAYDANGFTLNKVTSGATSGASSTVQQAYDNLWRLQSETVSRRASATDATQVSLTTSYEYDNLSRVVKITDSLGNISETVYDANGKVSRMITRFALKGVGDRAIHDSCTVDAAYPNHHTCITSISTYDAFDRLSTQANINGDLVTYKYDEMGNVTKITNARGQSLQNEYDKNGRLVKITNENDYSVKTQYDLAGRVVGVTDANGNTVRTQYNALGRATQITSPEGRVTRIDQYDGNGNVILSRDANAVAGTQPVNTQGGSVYNQYDEFNRLISETNANNEVTQYTYDLQGNLTSVMDPLNQLTQFIYDDMGRLIQVIDPIIEVPADKVSSFTYDELGNRLTATDRNGETVRTTYDRANRATLLEYLADGTTQTATYNQYNELVTIANDDVSYTYDYDNQQRMTRKTDSRTGRSLSWTYDVVGNVTSKTDYQGKLTQYTYDDTNRLVAMANADFLQASYHYDAAGRLLSRILSNGAATLYTYDKDGYLIKMAQRSASGSAIDERSYDHDSVGNITSISITGGTSTNYGYDPVYRLVTVDSSNDVQDLAYSYDGVGNRQTATFNFGSPTNLITLTFSYHYNNSGNRLDEVRDASGNILKSYVYDDNGSRIERRSSTDRLIGEYTYNQKRLMTEVSTVGTTTHTFAYDPNGYRIQRTYILGDRNYYLEGENLEAVYDEQDNLVSRYLRGVVVDEIINGFEKDSITGKLLNKNFHHDQVNSVIAETDHTGNVLTTRAYTPFGTSSGGTGNDAFSLGFTGRENDNSGLMYYRARYYDPSDGRFISEDPLGFEAGINFYAYVNNNPLNFRDPTGLEGFGACVACFGIELIDRRDVGVAIMTTAISVGGGGISPLETRLVESAFFGNGADFFLTPEETSRLANFPDPRVSPEFDLGIGRLNPDASIGSVDRFDFESQEISFRDNFFSNLIDPNERLLENRTLSGELGTRFGSSLMDSFGGQPFNIFPAPAAGGFVLYPNRINTNTLTRIYSK</sequence>
<dbReference type="InterPro" id="IPR006530">
    <property type="entry name" value="YD"/>
</dbReference>
<dbReference type="InterPro" id="IPR038765">
    <property type="entry name" value="Papain-like_cys_pep_sf"/>
</dbReference>
<feature type="domain" description="DUF6531" evidence="3">
    <location>
        <begin position="988"/>
        <end position="1049"/>
    </location>
</feature>
<dbReference type="InterPro" id="IPR022385">
    <property type="entry name" value="Rhs_assc_core"/>
</dbReference>
<dbReference type="InterPro" id="IPR050708">
    <property type="entry name" value="T6SS_VgrG/RHS"/>
</dbReference>
<dbReference type="Pfam" id="PF20148">
    <property type="entry name" value="DUF6531"/>
    <property type="match status" value="1"/>
</dbReference>
<feature type="domain" description="Teneurin-like YD-shell" evidence="4">
    <location>
        <begin position="1600"/>
        <end position="1699"/>
    </location>
</feature>
<keyword evidence="1" id="KW-0677">Repeat</keyword>
<feature type="domain" description="Teneurin-like YD-shell" evidence="4">
    <location>
        <begin position="1871"/>
        <end position="2014"/>
    </location>
</feature>
<dbReference type="Pfam" id="PF25023">
    <property type="entry name" value="TEN_YD-shell"/>
    <property type="match status" value="2"/>
</dbReference>
<dbReference type="EMBL" id="UOFH01000006">
    <property type="protein sequence ID" value="VAW58323.1"/>
    <property type="molecule type" value="Genomic_DNA"/>
</dbReference>
<dbReference type="NCBIfam" id="TIGR01643">
    <property type="entry name" value="YD_repeat_2x"/>
    <property type="match status" value="6"/>
</dbReference>
<feature type="domain" description="Transglutaminase-like" evidence="2">
    <location>
        <begin position="48"/>
        <end position="169"/>
    </location>
</feature>
<dbReference type="NCBIfam" id="TIGR03696">
    <property type="entry name" value="Rhs_assc_core"/>
    <property type="match status" value="1"/>
</dbReference>
<dbReference type="InterPro" id="IPR045351">
    <property type="entry name" value="DUF6531"/>
</dbReference>
<dbReference type="InterPro" id="IPR002931">
    <property type="entry name" value="Transglutaminase-like"/>
</dbReference>
<gene>
    <name evidence="5" type="ORF">MNBD_GAMMA08-2658</name>
</gene>
<organism evidence="5">
    <name type="scientific">hydrothermal vent metagenome</name>
    <dbReference type="NCBI Taxonomy" id="652676"/>
    <lineage>
        <taxon>unclassified sequences</taxon>
        <taxon>metagenomes</taxon>
        <taxon>ecological metagenomes</taxon>
    </lineage>
</organism>
<dbReference type="PANTHER" id="PTHR32305">
    <property type="match status" value="1"/>
</dbReference>
<dbReference type="SUPFAM" id="SSF54001">
    <property type="entry name" value="Cysteine proteinases"/>
    <property type="match status" value="1"/>
</dbReference>
<dbReference type="Gene3D" id="3.10.620.30">
    <property type="match status" value="1"/>
</dbReference>
<dbReference type="PANTHER" id="PTHR32305:SF15">
    <property type="entry name" value="PROTEIN RHSA-RELATED"/>
    <property type="match status" value="1"/>
</dbReference>
<dbReference type="Pfam" id="PF05593">
    <property type="entry name" value="RHS_repeat"/>
    <property type="match status" value="1"/>
</dbReference>
<dbReference type="Gene3D" id="2.180.10.10">
    <property type="entry name" value="RHS repeat-associated core"/>
    <property type="match status" value="3"/>
</dbReference>
<evidence type="ECO:0000259" key="4">
    <source>
        <dbReference type="Pfam" id="PF25023"/>
    </source>
</evidence>
<reference evidence="5" key="1">
    <citation type="submission" date="2018-06" db="EMBL/GenBank/DDBJ databases">
        <authorList>
            <person name="Zhirakovskaya E."/>
        </authorList>
    </citation>
    <scope>NUCLEOTIDE SEQUENCE</scope>
</reference>
<proteinExistence type="predicted"/>
<accession>A0A3B0X1D9</accession>
<protein>
    <submittedName>
        <fullName evidence="5">Uncharacterized protein</fullName>
    </submittedName>
</protein>
<evidence type="ECO:0000259" key="2">
    <source>
        <dbReference type="Pfam" id="PF01841"/>
    </source>
</evidence>
<name>A0A3B0X1D9_9ZZZZ</name>
<dbReference type="Pfam" id="PF01841">
    <property type="entry name" value="Transglut_core"/>
    <property type="match status" value="1"/>
</dbReference>
<evidence type="ECO:0000313" key="5">
    <source>
        <dbReference type="EMBL" id="VAW58323.1"/>
    </source>
</evidence>
<evidence type="ECO:0000256" key="1">
    <source>
        <dbReference type="ARBA" id="ARBA00022737"/>
    </source>
</evidence>
<dbReference type="InterPro" id="IPR056823">
    <property type="entry name" value="TEN-like_YD-shell"/>
</dbReference>